<gene>
    <name evidence="2" type="ORF">LTR77_001597</name>
</gene>
<dbReference type="InterPro" id="IPR018800">
    <property type="entry name" value="PRCC"/>
</dbReference>
<dbReference type="PANTHER" id="PTHR13621">
    <property type="entry name" value="PROLINE-RICH PROTEIN PRCC"/>
    <property type="match status" value="1"/>
</dbReference>
<sequence>MALVAYSDSEGSDNEAPVASKPNDSKPKPADGAAFRKVEPRKIKVDLPAVKPEVEDAEADRPAKRARTGGGFSGFNSLLPAPKRPAGNAPGRGVSLKTSSEAAFSRQPVNGSVNETPEDETYAGGRDEGLNGSTTEYIPAPPQPEAKPVGKATKFKPLSVQSGQKKKKKLSPQKPSEGDDTRPAPEDSKAPWTADSRDEAVKARTAPPPKPKRSLFSVLQAEESEIAPQTTANSYEAITTQSASGPEDQRPEAQQPQQSTPAPAPSNNLSSLASDLNLSNAERRRLFGSHAKGGDINIAHFNMDAEYASNEQLRQAGEVVEHKAVKSIAPGKHSLQQLVNNARSQQENLEDKWAEGRRERGEGQGKYGWGR</sequence>
<organism evidence="2 3">
    <name type="scientific">Saxophila tyrrhenica</name>
    <dbReference type="NCBI Taxonomy" id="1690608"/>
    <lineage>
        <taxon>Eukaryota</taxon>
        <taxon>Fungi</taxon>
        <taxon>Dikarya</taxon>
        <taxon>Ascomycota</taxon>
        <taxon>Pezizomycotina</taxon>
        <taxon>Dothideomycetes</taxon>
        <taxon>Dothideomycetidae</taxon>
        <taxon>Mycosphaerellales</taxon>
        <taxon>Extremaceae</taxon>
        <taxon>Saxophila</taxon>
    </lineage>
</organism>
<dbReference type="Pfam" id="PF10253">
    <property type="entry name" value="PRCC"/>
    <property type="match status" value="1"/>
</dbReference>
<feature type="compositionally biased region" description="Low complexity" evidence="1">
    <location>
        <begin position="253"/>
        <end position="277"/>
    </location>
</feature>
<evidence type="ECO:0000256" key="1">
    <source>
        <dbReference type="SAM" id="MobiDB-lite"/>
    </source>
</evidence>
<evidence type="ECO:0000313" key="2">
    <source>
        <dbReference type="EMBL" id="KAK5174517.1"/>
    </source>
</evidence>
<feature type="compositionally biased region" description="Polar residues" evidence="1">
    <location>
        <begin position="227"/>
        <end position="244"/>
    </location>
</feature>
<reference evidence="2 3" key="1">
    <citation type="submission" date="2023-08" db="EMBL/GenBank/DDBJ databases">
        <title>Black Yeasts Isolated from many extreme environments.</title>
        <authorList>
            <person name="Coleine C."/>
            <person name="Stajich J.E."/>
            <person name="Selbmann L."/>
        </authorList>
    </citation>
    <scope>NUCLEOTIDE SEQUENCE [LARGE SCALE GENOMIC DNA]</scope>
    <source>
        <strain evidence="2 3">CCFEE 5935</strain>
    </source>
</reference>
<dbReference type="Proteomes" id="UP001337655">
    <property type="component" value="Unassembled WGS sequence"/>
</dbReference>
<dbReference type="GeneID" id="89922945"/>
<dbReference type="GO" id="GO:0005634">
    <property type="term" value="C:nucleus"/>
    <property type="evidence" value="ECO:0007669"/>
    <property type="project" value="TreeGrafter"/>
</dbReference>
<accession>A0AAV9PQC8</accession>
<proteinExistence type="predicted"/>
<dbReference type="EMBL" id="JAVRRT010000002">
    <property type="protein sequence ID" value="KAK5174517.1"/>
    <property type="molecule type" value="Genomic_DNA"/>
</dbReference>
<dbReference type="PANTHER" id="PTHR13621:SF2">
    <property type="entry name" value="PROLINE-RICH PROTEIN PRCC"/>
    <property type="match status" value="1"/>
</dbReference>
<feature type="compositionally biased region" description="Polar residues" evidence="1">
    <location>
        <begin position="96"/>
        <end position="115"/>
    </location>
</feature>
<evidence type="ECO:0008006" key="4">
    <source>
        <dbReference type="Google" id="ProtNLM"/>
    </source>
</evidence>
<feature type="compositionally biased region" description="Basic and acidic residues" evidence="1">
    <location>
        <begin position="23"/>
        <end position="45"/>
    </location>
</feature>
<comment type="caution">
    <text evidence="2">The sequence shown here is derived from an EMBL/GenBank/DDBJ whole genome shotgun (WGS) entry which is preliminary data.</text>
</comment>
<dbReference type="AlphaFoldDB" id="A0AAV9PQC8"/>
<feature type="region of interest" description="Disordered" evidence="1">
    <location>
        <begin position="1"/>
        <end position="277"/>
    </location>
</feature>
<keyword evidence="3" id="KW-1185">Reference proteome</keyword>
<evidence type="ECO:0000313" key="3">
    <source>
        <dbReference type="Proteomes" id="UP001337655"/>
    </source>
</evidence>
<name>A0AAV9PQC8_9PEZI</name>
<protein>
    <recommendedName>
        <fullName evidence="4">Mitotic checkpoint regulator, MAD2B-interacting-domain-containing protein</fullName>
    </recommendedName>
</protein>
<feature type="compositionally biased region" description="Basic and acidic residues" evidence="1">
    <location>
        <begin position="349"/>
        <end position="363"/>
    </location>
</feature>
<feature type="compositionally biased region" description="Basic and acidic residues" evidence="1">
    <location>
        <begin position="176"/>
        <end position="202"/>
    </location>
</feature>
<feature type="region of interest" description="Disordered" evidence="1">
    <location>
        <begin position="330"/>
        <end position="371"/>
    </location>
</feature>
<dbReference type="RefSeq" id="XP_064663186.1">
    <property type="nucleotide sequence ID" value="XM_064798859.1"/>
</dbReference>
<feature type="compositionally biased region" description="Polar residues" evidence="1">
    <location>
        <begin position="334"/>
        <end position="347"/>
    </location>
</feature>